<dbReference type="OrthoDB" id="3369288at2"/>
<dbReference type="Gene3D" id="1.10.287.1490">
    <property type="match status" value="1"/>
</dbReference>
<evidence type="ECO:0000313" key="3">
    <source>
        <dbReference type="Proteomes" id="UP000048965"/>
    </source>
</evidence>
<reference evidence="2 3" key="2">
    <citation type="journal article" date="2015" name="Stand. Genomic Sci.">
        <title>Draft genome sequence of marine-derived Streptomyces sp. TP-A0598, a producer of anti-MRSA antibiotic lydicamycins.</title>
        <authorList>
            <person name="Komaki H."/>
            <person name="Ichikawa N."/>
            <person name="Hosoyama A."/>
            <person name="Fujita N."/>
            <person name="Igarashi Y."/>
        </authorList>
    </citation>
    <scope>NUCLEOTIDE SEQUENCE [LARGE SCALE GENOMIC DNA]</scope>
    <source>
        <strain evidence="2 3">NBRC 110027</strain>
    </source>
</reference>
<evidence type="ECO:0000313" key="2">
    <source>
        <dbReference type="EMBL" id="GAO06669.1"/>
    </source>
</evidence>
<sequence>MTASTAAAIAARRQQTQDKLAQVEKAIGQLRRERGRPTVKAIAERAGVSSTFLYENADARTLVKNAVADSRSRHDRLGKEKYDRVEATWRERALNAEAALTRTQEEVFAHRQQLGVLMGRIRDFDQMVPGESVQALNVENTTLNRRVQQLTREHRSLQERLEGARSNLRFAEKRIADLEAQILEAKADS</sequence>
<dbReference type="AlphaFoldDB" id="A0A0P4R1H0"/>
<keyword evidence="3" id="KW-1185">Reference proteome</keyword>
<dbReference type="InterPro" id="IPR046229">
    <property type="entry name" value="TnpC-like"/>
</dbReference>
<dbReference type="EMBL" id="BBNO01000001">
    <property type="protein sequence ID" value="GAO06669.1"/>
    <property type="molecule type" value="Genomic_DNA"/>
</dbReference>
<protein>
    <submittedName>
        <fullName evidence="2">Uncharacterized protein</fullName>
    </submittedName>
</protein>
<dbReference type="Proteomes" id="UP000048965">
    <property type="component" value="Unassembled WGS sequence"/>
</dbReference>
<comment type="caution">
    <text evidence="2">The sequence shown here is derived from an EMBL/GenBank/DDBJ whole genome shotgun (WGS) entry which is preliminary data.</text>
</comment>
<organism evidence="2 3">
    <name type="scientific">Streptomyces lydicamycinicus</name>
    <dbReference type="NCBI Taxonomy" id="1546107"/>
    <lineage>
        <taxon>Bacteria</taxon>
        <taxon>Bacillati</taxon>
        <taxon>Actinomycetota</taxon>
        <taxon>Actinomycetes</taxon>
        <taxon>Kitasatosporales</taxon>
        <taxon>Streptomycetaceae</taxon>
        <taxon>Streptomyces</taxon>
    </lineage>
</organism>
<keyword evidence="1" id="KW-0175">Coiled coil</keyword>
<proteinExistence type="predicted"/>
<gene>
    <name evidence="2" type="ORF">TPA0598_01_10400</name>
</gene>
<feature type="coiled-coil region" evidence="1">
    <location>
        <begin position="133"/>
        <end position="188"/>
    </location>
</feature>
<name>A0A0P4R1H0_9ACTN</name>
<evidence type="ECO:0000256" key="1">
    <source>
        <dbReference type="SAM" id="Coils"/>
    </source>
</evidence>
<feature type="coiled-coil region" evidence="1">
    <location>
        <begin position="6"/>
        <end position="33"/>
    </location>
</feature>
<dbReference type="Pfam" id="PF19776">
    <property type="entry name" value="DUF6262"/>
    <property type="match status" value="1"/>
</dbReference>
<dbReference type="RefSeq" id="WP_042149397.1">
    <property type="nucleotide sequence ID" value="NZ_BBNO01000001.1"/>
</dbReference>
<reference evidence="3" key="1">
    <citation type="submission" date="2014-09" db="EMBL/GenBank/DDBJ databases">
        <title>Whole genome shotgun sequence of Streptomyces sp. NBRC 110027.</title>
        <authorList>
            <person name="Komaki H."/>
            <person name="Ichikawa N."/>
            <person name="Katano-Makiyama Y."/>
            <person name="Hosoyama A."/>
            <person name="Hashimoto M."/>
            <person name="Uohara A."/>
            <person name="Kitahashi Y."/>
            <person name="Ohji S."/>
            <person name="Kimura A."/>
            <person name="Yamazoe A."/>
            <person name="Igarashi Y."/>
            <person name="Fujita N."/>
        </authorList>
    </citation>
    <scope>NUCLEOTIDE SEQUENCE [LARGE SCALE GENOMIC DNA]</scope>
    <source>
        <strain evidence="3">NBRC 110027</strain>
    </source>
</reference>
<accession>A0A0P4R1H0</accession>